<dbReference type="EMBL" id="MU825407">
    <property type="protein sequence ID" value="KAJ7391222.1"/>
    <property type="molecule type" value="Genomic_DNA"/>
</dbReference>
<proteinExistence type="predicted"/>
<evidence type="ECO:0000313" key="2">
    <source>
        <dbReference type="Proteomes" id="UP001163046"/>
    </source>
</evidence>
<sequence length="111" mass="12617">MASMAPFRWPETCHDLALATEVAQNMPEKTQEWKDVAKRLSIAFSTEMKEVELKGWTGRQAMEEYAKEVRSGGVNSAEINDAMRWGSMCEDHAVATYIHKMPCKMFKKTGL</sequence>
<protein>
    <submittedName>
        <fullName evidence="1">Uncharacterized protein</fullName>
    </submittedName>
</protein>
<evidence type="ECO:0000313" key="1">
    <source>
        <dbReference type="EMBL" id="KAJ7391222.1"/>
    </source>
</evidence>
<keyword evidence="2" id="KW-1185">Reference proteome</keyword>
<dbReference type="AlphaFoldDB" id="A0A9X0A0H8"/>
<comment type="caution">
    <text evidence="1">The sequence shown here is derived from an EMBL/GenBank/DDBJ whole genome shotgun (WGS) entry which is preliminary data.</text>
</comment>
<dbReference type="OrthoDB" id="5985041at2759"/>
<dbReference type="Proteomes" id="UP001163046">
    <property type="component" value="Unassembled WGS sequence"/>
</dbReference>
<organism evidence="1 2">
    <name type="scientific">Desmophyllum pertusum</name>
    <dbReference type="NCBI Taxonomy" id="174260"/>
    <lineage>
        <taxon>Eukaryota</taxon>
        <taxon>Metazoa</taxon>
        <taxon>Cnidaria</taxon>
        <taxon>Anthozoa</taxon>
        <taxon>Hexacorallia</taxon>
        <taxon>Scleractinia</taxon>
        <taxon>Caryophylliina</taxon>
        <taxon>Caryophylliidae</taxon>
        <taxon>Desmophyllum</taxon>
    </lineage>
</organism>
<gene>
    <name evidence="1" type="ORF">OS493_019353</name>
</gene>
<accession>A0A9X0A0H8</accession>
<name>A0A9X0A0H8_9CNID</name>
<reference evidence="1" key="1">
    <citation type="submission" date="2023-01" db="EMBL/GenBank/DDBJ databases">
        <title>Genome assembly of the deep-sea coral Lophelia pertusa.</title>
        <authorList>
            <person name="Herrera S."/>
            <person name="Cordes E."/>
        </authorList>
    </citation>
    <scope>NUCLEOTIDE SEQUENCE</scope>
    <source>
        <strain evidence="1">USNM1676648</strain>
        <tissue evidence="1">Polyp</tissue>
    </source>
</reference>